<evidence type="ECO:0000313" key="2">
    <source>
        <dbReference type="EMBL" id="CAK4034986.1"/>
    </source>
</evidence>
<dbReference type="EMBL" id="CAVMBE010000162">
    <property type="protein sequence ID" value="CAK4034986.1"/>
    <property type="molecule type" value="Genomic_DNA"/>
</dbReference>
<comment type="caution">
    <text evidence="2">The sequence shown here is derived from an EMBL/GenBank/DDBJ whole genome shotgun (WGS) entry which is preliminary data.</text>
</comment>
<keyword evidence="3" id="KW-1185">Reference proteome</keyword>
<feature type="region of interest" description="Disordered" evidence="1">
    <location>
        <begin position="136"/>
        <end position="172"/>
    </location>
</feature>
<name>A0AAI9EEF4_9PEZI</name>
<organism evidence="2 3">
    <name type="scientific">Lecanosticta acicola</name>
    <dbReference type="NCBI Taxonomy" id="111012"/>
    <lineage>
        <taxon>Eukaryota</taxon>
        <taxon>Fungi</taxon>
        <taxon>Dikarya</taxon>
        <taxon>Ascomycota</taxon>
        <taxon>Pezizomycotina</taxon>
        <taxon>Dothideomycetes</taxon>
        <taxon>Dothideomycetidae</taxon>
        <taxon>Mycosphaerellales</taxon>
        <taxon>Mycosphaerellaceae</taxon>
        <taxon>Lecanosticta</taxon>
    </lineage>
</organism>
<proteinExistence type="predicted"/>
<protein>
    <submittedName>
        <fullName evidence="2">Uncharacterized protein</fullName>
    </submittedName>
</protein>
<reference evidence="2" key="1">
    <citation type="submission" date="2023-11" db="EMBL/GenBank/DDBJ databases">
        <authorList>
            <person name="Alioto T."/>
            <person name="Alioto T."/>
            <person name="Gomez Garrido J."/>
        </authorList>
    </citation>
    <scope>NUCLEOTIDE SEQUENCE</scope>
</reference>
<dbReference type="Proteomes" id="UP001296104">
    <property type="component" value="Unassembled WGS sequence"/>
</dbReference>
<dbReference type="AlphaFoldDB" id="A0AAI9EEF4"/>
<feature type="compositionally biased region" description="Low complexity" evidence="1">
    <location>
        <begin position="1"/>
        <end position="16"/>
    </location>
</feature>
<feature type="region of interest" description="Disordered" evidence="1">
    <location>
        <begin position="100"/>
        <end position="124"/>
    </location>
</feature>
<evidence type="ECO:0000313" key="3">
    <source>
        <dbReference type="Proteomes" id="UP001296104"/>
    </source>
</evidence>
<feature type="region of interest" description="Disordered" evidence="1">
    <location>
        <begin position="454"/>
        <end position="487"/>
    </location>
</feature>
<feature type="compositionally biased region" description="Polar residues" evidence="1">
    <location>
        <begin position="471"/>
        <end position="487"/>
    </location>
</feature>
<feature type="region of interest" description="Disordered" evidence="1">
    <location>
        <begin position="1"/>
        <end position="46"/>
    </location>
</feature>
<accession>A0AAI9EEF4</accession>
<feature type="compositionally biased region" description="Pro residues" evidence="1">
    <location>
        <begin position="17"/>
        <end position="26"/>
    </location>
</feature>
<sequence length="639" mass="70179">MVLKKSPSLASLFARSPAPPPPPPDTPASFMELDDEPKGLKKSRSLQNIKQVFRRSPSSKNLKELPAQIKNGYDLVPEDAPPMPSIPDAVKMDRFGLMSPSNSDLRGNRRAVTSPAHVGQPPASAPLPYASTFDSMASPSTRAIKPPRTQEPLKPRSEMTGNGYGKDGRFTPRQFSAPVEVRKAPMPHQHRTATWSNEKGAYDYTVSAHGPSQHGLGITHKGKALRMSPQPSIKWSSGSAVGWGEPGELLDVQEFLGEYPTIDSPKTAADTYLTASEKKKTPFLWNENLKHHATERDQQREELYVPKQRANTDQHPISRRQATLQHPAGIDGGVTKAKGQARVVGTPRKDSFDPVGGANSQKLSLFPKVVGNASRQAPNVGPSVETFVAPLQLNSNGGAYITQDYVKHFDKDKHARRNSAQTTLTNLFDRTESAWTMATQNTSEEAQAPLLGSAGNKAHEYGHGDSRAEGNRSTTRDTFSMMDSSPSKTVIDEQELGRYQHLREKNGLPRAVLGAPGHPRHEFGPGFRLLMCQEHLTTNTGILGTISHCKQCRETCCFFAEQYETSAIRTKNPTIANEIAKAKAVCKELLEEYPIGNESIATLQHCADCEGLFCDKHSCNIDGEIVCVNCYKREKMARK</sequence>
<gene>
    <name evidence="2" type="ORF">LECACI_7A010144</name>
</gene>
<evidence type="ECO:0000256" key="1">
    <source>
        <dbReference type="SAM" id="MobiDB-lite"/>
    </source>
</evidence>
<feature type="compositionally biased region" description="Basic and acidic residues" evidence="1">
    <location>
        <begin position="457"/>
        <end position="470"/>
    </location>
</feature>